<evidence type="ECO:0000256" key="2">
    <source>
        <dbReference type="RuleBase" id="RU003616"/>
    </source>
</evidence>
<comment type="similarity">
    <text evidence="1 2">Belongs to the small heat shock protein (HSP20) family.</text>
</comment>
<keyword evidence="4" id="KW-0346">Stress response</keyword>
<feature type="domain" description="SHSP" evidence="3">
    <location>
        <begin position="33"/>
        <end position="145"/>
    </location>
</feature>
<dbReference type="OrthoDB" id="9792695at2"/>
<dbReference type="PATRIC" id="fig|45070.6.peg.2309"/>
<dbReference type="PROSITE" id="PS01031">
    <property type="entry name" value="SHSP"/>
    <property type="match status" value="1"/>
</dbReference>
<dbReference type="InterPro" id="IPR002068">
    <property type="entry name" value="A-crystallin/Hsp20_dom"/>
</dbReference>
<dbReference type="STRING" id="45070.Lnau_2186"/>
<evidence type="ECO:0000259" key="3">
    <source>
        <dbReference type="PROSITE" id="PS01031"/>
    </source>
</evidence>
<dbReference type="RefSeq" id="WP_058505194.1">
    <property type="nucleotide sequence ID" value="NZ_CAAAIF010000007.1"/>
</dbReference>
<name>A0A0W0WN04_9GAMM</name>
<dbReference type="Gene3D" id="2.60.40.790">
    <property type="match status" value="1"/>
</dbReference>
<gene>
    <name evidence="4" type="ORF">Lnau_2186</name>
</gene>
<organism evidence="4 5">
    <name type="scientific">Legionella nautarum</name>
    <dbReference type="NCBI Taxonomy" id="45070"/>
    <lineage>
        <taxon>Bacteria</taxon>
        <taxon>Pseudomonadati</taxon>
        <taxon>Pseudomonadota</taxon>
        <taxon>Gammaproteobacteria</taxon>
        <taxon>Legionellales</taxon>
        <taxon>Legionellaceae</taxon>
        <taxon>Legionella</taxon>
    </lineage>
</organism>
<sequence length="146" mass="16997">MSSIRREYFPLQKDFGKMLENFFRGQLDDSSFVDTGNWAPAVDIKEEKDRFLVIADIPGVKKEDIHISLEHDILTIHGSRSFEKTEKREDYSRIERSQGQFYRRFSLPQTADDAKISAKYKQGVLEISIPKKKAALEKKIDVKIEE</sequence>
<accession>A0A0W0WN04</accession>
<dbReference type="PANTHER" id="PTHR11527">
    <property type="entry name" value="HEAT-SHOCK PROTEIN 20 FAMILY MEMBER"/>
    <property type="match status" value="1"/>
</dbReference>
<protein>
    <submittedName>
        <fullName evidence="4">Heat shock protein, Hsp20 family</fullName>
    </submittedName>
</protein>
<evidence type="ECO:0000313" key="4">
    <source>
        <dbReference type="EMBL" id="KTD33709.1"/>
    </source>
</evidence>
<reference evidence="4 5" key="1">
    <citation type="submission" date="2015-11" db="EMBL/GenBank/DDBJ databases">
        <title>Genomic analysis of 38 Legionella species identifies large and diverse effector repertoires.</title>
        <authorList>
            <person name="Burstein D."/>
            <person name="Amaro F."/>
            <person name="Zusman T."/>
            <person name="Lifshitz Z."/>
            <person name="Cohen O."/>
            <person name="Gilbert J.A."/>
            <person name="Pupko T."/>
            <person name="Shuman H.A."/>
            <person name="Segal G."/>
        </authorList>
    </citation>
    <scope>NUCLEOTIDE SEQUENCE [LARGE SCALE GENOMIC DNA]</scope>
    <source>
        <strain evidence="4 5">ATCC 49506</strain>
    </source>
</reference>
<dbReference type="CDD" id="cd06464">
    <property type="entry name" value="ACD_sHsps-like"/>
    <property type="match status" value="1"/>
</dbReference>
<dbReference type="SUPFAM" id="SSF49764">
    <property type="entry name" value="HSP20-like chaperones"/>
    <property type="match status" value="1"/>
</dbReference>
<proteinExistence type="inferred from homology"/>
<comment type="caution">
    <text evidence="4">The sequence shown here is derived from an EMBL/GenBank/DDBJ whole genome shotgun (WGS) entry which is preliminary data.</text>
</comment>
<evidence type="ECO:0000256" key="1">
    <source>
        <dbReference type="PROSITE-ProRule" id="PRU00285"/>
    </source>
</evidence>
<dbReference type="Proteomes" id="UP000054725">
    <property type="component" value="Unassembled WGS sequence"/>
</dbReference>
<dbReference type="InterPro" id="IPR031107">
    <property type="entry name" value="Small_HSP"/>
</dbReference>
<dbReference type="EMBL" id="LNYO01000022">
    <property type="protein sequence ID" value="KTD33709.1"/>
    <property type="molecule type" value="Genomic_DNA"/>
</dbReference>
<dbReference type="Pfam" id="PF00011">
    <property type="entry name" value="HSP20"/>
    <property type="match status" value="1"/>
</dbReference>
<dbReference type="InterPro" id="IPR008978">
    <property type="entry name" value="HSP20-like_chaperone"/>
</dbReference>
<dbReference type="AlphaFoldDB" id="A0A0W0WN04"/>
<keyword evidence="5" id="KW-1185">Reference proteome</keyword>
<evidence type="ECO:0000313" key="5">
    <source>
        <dbReference type="Proteomes" id="UP000054725"/>
    </source>
</evidence>